<sequence length="180" mass="20331">MPTDSLSIDACTFNSNDKLFIDTNVWLYLYAPQAPGDWKARVYSRALAKILSAKSRIFIDALVLSEFINRYTRLAFNLTKRTGAVIEYKDYRKSAEFKPVAREIEATVRRIMKHCQPTDSGFSTCDLDGLLAEFGRGNSDFNDQVMVELCKANGWKLVTHDGDFKDCGLTVLTANKRLLA</sequence>
<gene>
    <name evidence="2" type="ORF">DSOUD_3109</name>
</gene>
<dbReference type="STRING" id="1603606.DSOUD_3109"/>
<dbReference type="Proteomes" id="UP000057158">
    <property type="component" value="Chromosome"/>
</dbReference>
<name>A0A0M4D3M9_9BACT</name>
<keyword evidence="3" id="KW-1185">Reference proteome</keyword>
<organism evidence="2 3">
    <name type="scientific">Desulfuromonas soudanensis</name>
    <dbReference type="NCBI Taxonomy" id="1603606"/>
    <lineage>
        <taxon>Bacteria</taxon>
        <taxon>Pseudomonadati</taxon>
        <taxon>Thermodesulfobacteriota</taxon>
        <taxon>Desulfuromonadia</taxon>
        <taxon>Desulfuromonadales</taxon>
        <taxon>Desulfuromonadaceae</taxon>
        <taxon>Desulfuromonas</taxon>
    </lineage>
</organism>
<dbReference type="OrthoDB" id="509251at2"/>
<dbReference type="EMBL" id="CP010802">
    <property type="protein sequence ID" value="ALC17834.1"/>
    <property type="molecule type" value="Genomic_DNA"/>
</dbReference>
<protein>
    <recommendedName>
        <fullName evidence="1">PIN domain-containing protein</fullName>
    </recommendedName>
</protein>
<feature type="domain" description="PIN" evidence="1">
    <location>
        <begin position="20"/>
        <end position="166"/>
    </location>
</feature>
<evidence type="ECO:0000313" key="2">
    <source>
        <dbReference type="EMBL" id="ALC17834.1"/>
    </source>
</evidence>
<evidence type="ECO:0000259" key="1">
    <source>
        <dbReference type="Pfam" id="PF01850"/>
    </source>
</evidence>
<evidence type="ECO:0000313" key="3">
    <source>
        <dbReference type="Proteomes" id="UP000057158"/>
    </source>
</evidence>
<proteinExistence type="predicted"/>
<dbReference type="RefSeq" id="WP_053551816.1">
    <property type="nucleotide sequence ID" value="NZ_CP010802.1"/>
</dbReference>
<reference evidence="2 3" key="1">
    <citation type="submission" date="2015-07" db="EMBL/GenBank/DDBJ databases">
        <title>Isolation and Genomic Characterization of a Novel Halophilic Metal-Reducing Deltaproteobacterium from the Deep Subsurface.</title>
        <authorList>
            <person name="Badalamenti J.P."/>
            <person name="Summers Z.M."/>
            <person name="Gralnick J.A."/>
            <person name="Bond D.R."/>
        </authorList>
    </citation>
    <scope>NUCLEOTIDE SEQUENCE [LARGE SCALE GENOMIC DNA]</scope>
    <source>
        <strain evidence="2 3">WTL</strain>
    </source>
</reference>
<dbReference type="InterPro" id="IPR002716">
    <property type="entry name" value="PIN_dom"/>
</dbReference>
<dbReference type="KEGG" id="des:DSOUD_3109"/>
<dbReference type="Pfam" id="PF01850">
    <property type="entry name" value="PIN"/>
    <property type="match status" value="1"/>
</dbReference>
<dbReference type="AlphaFoldDB" id="A0A0M4D3M9"/>
<accession>A0A0M4D3M9</accession>
<dbReference type="Gene3D" id="3.40.50.1010">
    <property type="entry name" value="5'-nuclease"/>
    <property type="match status" value="1"/>
</dbReference>
<dbReference type="InterPro" id="IPR029060">
    <property type="entry name" value="PIN-like_dom_sf"/>
</dbReference>
<dbReference type="SUPFAM" id="SSF88723">
    <property type="entry name" value="PIN domain-like"/>
    <property type="match status" value="1"/>
</dbReference>
<dbReference type="PATRIC" id="fig|1603606.3.peg.3355"/>